<dbReference type="InterPro" id="IPR012292">
    <property type="entry name" value="Globin/Proto"/>
</dbReference>
<keyword evidence="7" id="KW-1185">Reference proteome</keyword>
<evidence type="ECO:0000256" key="2">
    <source>
        <dbReference type="ARBA" id="ARBA00022617"/>
    </source>
</evidence>
<comment type="similarity">
    <text evidence="5">Belongs to the truncated hemoglobin family. Group II subfamily.</text>
</comment>
<reference evidence="6 7" key="1">
    <citation type="submission" date="2020-06" db="EMBL/GenBank/DDBJ databases">
        <title>Draft genome of Uliginosibacterium sp. IMCC34675.</title>
        <authorList>
            <person name="Song J."/>
        </authorList>
    </citation>
    <scope>NUCLEOTIDE SEQUENCE [LARGE SCALE GENOMIC DNA]</scope>
    <source>
        <strain evidence="6 7">IMCC34675</strain>
    </source>
</reference>
<dbReference type="InterPro" id="IPR044203">
    <property type="entry name" value="GlbO/GLB3-like"/>
</dbReference>
<keyword evidence="4" id="KW-0408">Iron</keyword>
<evidence type="ECO:0000313" key="7">
    <source>
        <dbReference type="Proteomes" id="UP000778523"/>
    </source>
</evidence>
<name>A0ABX2IRV1_9RHOO</name>
<dbReference type="InterPro" id="IPR001486">
    <property type="entry name" value="Hemoglobin_trunc"/>
</dbReference>
<dbReference type="PANTHER" id="PTHR47366">
    <property type="entry name" value="TWO-ON-TWO HEMOGLOBIN-3"/>
    <property type="match status" value="1"/>
</dbReference>
<dbReference type="InterPro" id="IPR009050">
    <property type="entry name" value="Globin-like_sf"/>
</dbReference>
<organism evidence="6 7">
    <name type="scientific">Uliginosibacterium aquaticum</name>
    <dbReference type="NCBI Taxonomy" id="2731212"/>
    <lineage>
        <taxon>Bacteria</taxon>
        <taxon>Pseudomonadati</taxon>
        <taxon>Pseudomonadota</taxon>
        <taxon>Betaproteobacteria</taxon>
        <taxon>Rhodocyclales</taxon>
        <taxon>Zoogloeaceae</taxon>
        <taxon>Uliginosibacterium</taxon>
    </lineage>
</organism>
<keyword evidence="3" id="KW-0479">Metal-binding</keyword>
<dbReference type="CDD" id="cd14773">
    <property type="entry name" value="TrHb2_PhHbO-like_O"/>
    <property type="match status" value="1"/>
</dbReference>
<accession>A0ABX2IRV1</accession>
<evidence type="ECO:0000256" key="3">
    <source>
        <dbReference type="ARBA" id="ARBA00022723"/>
    </source>
</evidence>
<dbReference type="RefSeq" id="WP_170023141.1">
    <property type="nucleotide sequence ID" value="NZ_JABCSC020000005.1"/>
</dbReference>
<dbReference type="PANTHER" id="PTHR47366:SF1">
    <property type="entry name" value="TWO-ON-TWO HEMOGLOBIN-3"/>
    <property type="match status" value="1"/>
</dbReference>
<evidence type="ECO:0000256" key="1">
    <source>
        <dbReference type="ARBA" id="ARBA00022448"/>
    </source>
</evidence>
<dbReference type="EMBL" id="JABCSC020000005">
    <property type="protein sequence ID" value="NSL56865.1"/>
    <property type="molecule type" value="Genomic_DNA"/>
</dbReference>
<evidence type="ECO:0000313" key="6">
    <source>
        <dbReference type="EMBL" id="NSL56865.1"/>
    </source>
</evidence>
<dbReference type="Gene3D" id="1.10.490.10">
    <property type="entry name" value="Globins"/>
    <property type="match status" value="1"/>
</dbReference>
<dbReference type="Pfam" id="PF01152">
    <property type="entry name" value="Bac_globin"/>
    <property type="match status" value="1"/>
</dbReference>
<evidence type="ECO:0000256" key="5">
    <source>
        <dbReference type="ARBA" id="ARBA00034496"/>
    </source>
</evidence>
<dbReference type="Proteomes" id="UP000778523">
    <property type="component" value="Unassembled WGS sequence"/>
</dbReference>
<sequence length="150" mass="17074">MHAQPSLIQPVAVTGNARATHFERIGGAEPIALLAERFYHHMDTQPEASVIRAMHPADLTPVRKVLELFLVEWMGGSKDYSAMRGHPRLRMRHMEFPLGVAARDAWMNCMRAALSEVVTDAELRTQLEAAFFKTADFIRNQQENHHDNDR</sequence>
<gene>
    <name evidence="6" type="ORF">HJ583_017675</name>
</gene>
<proteinExistence type="inferred from homology"/>
<evidence type="ECO:0000256" key="4">
    <source>
        <dbReference type="ARBA" id="ARBA00023004"/>
    </source>
</evidence>
<dbReference type="SUPFAM" id="SSF46458">
    <property type="entry name" value="Globin-like"/>
    <property type="match status" value="1"/>
</dbReference>
<comment type="caution">
    <text evidence="6">The sequence shown here is derived from an EMBL/GenBank/DDBJ whole genome shotgun (WGS) entry which is preliminary data.</text>
</comment>
<keyword evidence="1" id="KW-0813">Transport</keyword>
<protein>
    <submittedName>
        <fullName evidence="6">Group II truncated hemoglobin</fullName>
    </submittedName>
</protein>
<keyword evidence="2" id="KW-0349">Heme</keyword>